<dbReference type="NCBIfam" id="TIGR04141">
    <property type="entry name" value="TIGR04141 family sporadically distributed protein"/>
    <property type="match status" value="1"/>
</dbReference>
<gene>
    <name evidence="1" type="ordered locus">Swol_0742</name>
</gene>
<sequence>MQSLQLASFNDDNEILTKAPLFKHLHCEIKYNNMIFFRIDGEWYQIENQFIEKLEQEFKEIVLENTQHNLLSESWGIDKGEDCYNQKYIGKSSFLVLHKVLLNGMELCDLLKYDGKTAYLIHVKKGFGNNMRDLTLQIDIAARTLKEALAARDYDFFGQLYQRLKMKNATTPYAKKVAGQASIISKESFIKIFMDRDVVFCLAFLDTAKKERNITNGTEFESSIAKYSIVELYKRLRIQNIPLKLIQVKQK</sequence>
<dbReference type="eggNOG" id="ENOG502ZADR">
    <property type="taxonomic scope" value="Bacteria"/>
</dbReference>
<keyword evidence="2" id="KW-1185">Reference proteome</keyword>
<dbReference type="Pfam" id="PF19614">
    <property type="entry name" value="DUF6119"/>
    <property type="match status" value="1"/>
</dbReference>
<dbReference type="Proteomes" id="UP000001968">
    <property type="component" value="Chromosome"/>
</dbReference>
<dbReference type="KEGG" id="swo:Swol_0742"/>
<dbReference type="HOGENOM" id="CLU_1106680_0_0_9"/>
<dbReference type="STRING" id="335541.Swol_0742"/>
<organism evidence="1 2">
    <name type="scientific">Syntrophomonas wolfei subsp. wolfei (strain DSM 2245B / Goettingen)</name>
    <dbReference type="NCBI Taxonomy" id="335541"/>
    <lineage>
        <taxon>Bacteria</taxon>
        <taxon>Bacillati</taxon>
        <taxon>Bacillota</taxon>
        <taxon>Clostridia</taxon>
        <taxon>Eubacteriales</taxon>
        <taxon>Syntrophomonadaceae</taxon>
        <taxon>Syntrophomonas</taxon>
    </lineage>
</organism>
<evidence type="ECO:0000313" key="2">
    <source>
        <dbReference type="Proteomes" id="UP000001968"/>
    </source>
</evidence>
<proteinExistence type="predicted"/>
<reference evidence="2" key="1">
    <citation type="journal article" date="2010" name="Environ. Microbiol.">
        <title>The genome of Syntrophomonas wolfei: new insights into syntrophic metabolism and biohydrogen production.</title>
        <authorList>
            <person name="Sieber J.R."/>
            <person name="Sims D.R."/>
            <person name="Han C."/>
            <person name="Kim E."/>
            <person name="Lykidis A."/>
            <person name="Lapidus A.L."/>
            <person name="McDonnald E."/>
            <person name="Rohlin L."/>
            <person name="Culley D.E."/>
            <person name="Gunsalus R."/>
            <person name="McInerney M.J."/>
        </authorList>
    </citation>
    <scope>NUCLEOTIDE SEQUENCE [LARGE SCALE GENOMIC DNA]</scope>
    <source>
        <strain evidence="2">DSM 2245B / Goettingen</strain>
    </source>
</reference>
<accession>Q0AYZ0</accession>
<name>Q0AYZ0_SYNWW</name>
<dbReference type="AlphaFoldDB" id="Q0AYZ0"/>
<evidence type="ECO:0000313" key="1">
    <source>
        <dbReference type="EMBL" id="ABI68064.1"/>
    </source>
</evidence>
<protein>
    <submittedName>
        <fullName evidence="1">Uncharacterized protein</fullName>
    </submittedName>
</protein>
<dbReference type="EMBL" id="CP000448">
    <property type="protein sequence ID" value="ABI68064.1"/>
    <property type="molecule type" value="Genomic_DNA"/>
</dbReference>
<dbReference type="InterPro" id="IPR026487">
    <property type="entry name" value="CHP04141"/>
</dbReference>